<name>A0AA41CGA5_STEMA</name>
<evidence type="ECO:0000313" key="3">
    <source>
        <dbReference type="Proteomes" id="UP000616785"/>
    </source>
</evidence>
<dbReference type="Proteomes" id="UP000616785">
    <property type="component" value="Unassembled WGS sequence"/>
</dbReference>
<dbReference type="AlphaFoldDB" id="A0AA41CGA5"/>
<sequence length="240" mass="26506">MKPEVSAVITFHREGLLAHKSLLSLLRCKLAAAEHGISVEVVATLDHADAETARVITWHHHAGLIDKVLELECGDLGVSRNKAIESVAGHWVLICDGDDYLSADFVIRCLETAAGNENSIIHPELIVTFDAEQGIWWQTGSDAYGFDSDCMLVTNPWNACSFAARSIYLQTPYTLSRPGESGFGFEDWHWNCQTLSLGHPHLIAERTVHYVRKKKVGSLNQAHASNRALIAPTQLFAPRP</sequence>
<feature type="domain" description="Glycosyltransferase 2-like" evidence="1">
    <location>
        <begin position="6"/>
        <end position="147"/>
    </location>
</feature>
<reference evidence="2" key="1">
    <citation type="submission" date="2020-11" db="EMBL/GenBank/DDBJ databases">
        <title>Enhanced detection system for hospital associated transmission using whole genome sequencing surveillance.</title>
        <authorList>
            <person name="Harrison L.H."/>
            <person name="Van Tyne D."/>
            <person name="Marsh J.W."/>
            <person name="Griffith M.P."/>
            <person name="Snyder D.J."/>
            <person name="Cooper V.S."/>
            <person name="Mustapha M."/>
        </authorList>
    </citation>
    <scope>NUCLEOTIDE SEQUENCE</scope>
    <source>
        <strain evidence="2">STEN00092</strain>
    </source>
</reference>
<dbReference type="Gene3D" id="3.90.550.10">
    <property type="entry name" value="Spore Coat Polysaccharide Biosynthesis Protein SpsA, Chain A"/>
    <property type="match status" value="1"/>
</dbReference>
<protein>
    <submittedName>
        <fullName evidence="2">Glycosyltransferase</fullName>
    </submittedName>
</protein>
<dbReference type="Pfam" id="PF00535">
    <property type="entry name" value="Glycos_transf_2"/>
    <property type="match status" value="1"/>
</dbReference>
<dbReference type="EMBL" id="JADUNO010000018">
    <property type="protein sequence ID" value="MBH1639333.1"/>
    <property type="molecule type" value="Genomic_DNA"/>
</dbReference>
<evidence type="ECO:0000259" key="1">
    <source>
        <dbReference type="Pfam" id="PF00535"/>
    </source>
</evidence>
<dbReference type="CDD" id="cd00761">
    <property type="entry name" value="Glyco_tranf_GTA_type"/>
    <property type="match status" value="1"/>
</dbReference>
<dbReference type="SUPFAM" id="SSF53448">
    <property type="entry name" value="Nucleotide-diphospho-sugar transferases"/>
    <property type="match status" value="1"/>
</dbReference>
<dbReference type="InterPro" id="IPR001173">
    <property type="entry name" value="Glyco_trans_2-like"/>
</dbReference>
<comment type="caution">
    <text evidence="2">The sequence shown here is derived from an EMBL/GenBank/DDBJ whole genome shotgun (WGS) entry which is preliminary data.</text>
</comment>
<accession>A0AA41CGA5</accession>
<organism evidence="2 3">
    <name type="scientific">Stenotrophomonas maltophilia</name>
    <name type="common">Pseudomonas maltophilia</name>
    <name type="synonym">Xanthomonas maltophilia</name>
    <dbReference type="NCBI Taxonomy" id="40324"/>
    <lineage>
        <taxon>Bacteria</taxon>
        <taxon>Pseudomonadati</taxon>
        <taxon>Pseudomonadota</taxon>
        <taxon>Gammaproteobacteria</taxon>
        <taxon>Lysobacterales</taxon>
        <taxon>Lysobacteraceae</taxon>
        <taxon>Stenotrophomonas</taxon>
        <taxon>Stenotrophomonas maltophilia group</taxon>
    </lineage>
</organism>
<proteinExistence type="predicted"/>
<dbReference type="InterPro" id="IPR029044">
    <property type="entry name" value="Nucleotide-diphossugar_trans"/>
</dbReference>
<gene>
    <name evidence="2" type="ORF">I5U57_07755</name>
</gene>
<evidence type="ECO:0000313" key="2">
    <source>
        <dbReference type="EMBL" id="MBH1639333.1"/>
    </source>
</evidence>